<accession>A0A8T0MHN8</accession>
<name>A0A8T0MHN8_PANVG</name>
<reference evidence="1" key="1">
    <citation type="submission" date="2020-05" db="EMBL/GenBank/DDBJ databases">
        <title>WGS assembly of Panicum virgatum.</title>
        <authorList>
            <person name="Lovell J.T."/>
            <person name="Jenkins J."/>
            <person name="Shu S."/>
            <person name="Juenger T.E."/>
            <person name="Schmutz J."/>
        </authorList>
    </citation>
    <scope>NUCLEOTIDE SEQUENCE</scope>
    <source>
        <strain evidence="1">AP13</strain>
    </source>
</reference>
<dbReference type="Proteomes" id="UP000823388">
    <property type="component" value="Chromosome 9N"/>
</dbReference>
<dbReference type="EMBL" id="CM029054">
    <property type="protein sequence ID" value="KAG2534759.1"/>
    <property type="molecule type" value="Genomic_DNA"/>
</dbReference>
<evidence type="ECO:0000313" key="2">
    <source>
        <dbReference type="Proteomes" id="UP000823388"/>
    </source>
</evidence>
<protein>
    <submittedName>
        <fullName evidence="1">Uncharacterized protein</fullName>
    </submittedName>
</protein>
<evidence type="ECO:0000313" key="1">
    <source>
        <dbReference type="EMBL" id="KAG2534759.1"/>
    </source>
</evidence>
<keyword evidence="2" id="KW-1185">Reference proteome</keyword>
<organism evidence="1 2">
    <name type="scientific">Panicum virgatum</name>
    <name type="common">Blackwell switchgrass</name>
    <dbReference type="NCBI Taxonomy" id="38727"/>
    <lineage>
        <taxon>Eukaryota</taxon>
        <taxon>Viridiplantae</taxon>
        <taxon>Streptophyta</taxon>
        <taxon>Embryophyta</taxon>
        <taxon>Tracheophyta</taxon>
        <taxon>Spermatophyta</taxon>
        <taxon>Magnoliopsida</taxon>
        <taxon>Liliopsida</taxon>
        <taxon>Poales</taxon>
        <taxon>Poaceae</taxon>
        <taxon>PACMAD clade</taxon>
        <taxon>Panicoideae</taxon>
        <taxon>Panicodae</taxon>
        <taxon>Paniceae</taxon>
        <taxon>Panicinae</taxon>
        <taxon>Panicum</taxon>
        <taxon>Panicum sect. Hiantes</taxon>
    </lineage>
</organism>
<dbReference type="AlphaFoldDB" id="A0A8T0MHN8"/>
<comment type="caution">
    <text evidence="1">The sequence shown here is derived from an EMBL/GenBank/DDBJ whole genome shotgun (WGS) entry which is preliminary data.</text>
</comment>
<proteinExistence type="predicted"/>
<sequence length="74" mass="8063">MMHAHTDKLSAYISFVSVLPWRPATASSVSSGKIEHAYGMAWYVNVAWIDVGDGRCANALGSSSSRSKENRRCS</sequence>
<gene>
    <name evidence="1" type="ORF">PVAP13_9NG081700</name>
</gene>